<dbReference type="PANTHER" id="PTHR10491">
    <property type="entry name" value="DTDP-4-DEHYDRORHAMNOSE REDUCTASE"/>
    <property type="match status" value="1"/>
</dbReference>
<dbReference type="InterPro" id="IPR036291">
    <property type="entry name" value="NAD(P)-bd_dom_sf"/>
</dbReference>
<dbReference type="Pfam" id="PF04321">
    <property type="entry name" value="RmlD_sub_bind"/>
    <property type="match status" value="1"/>
</dbReference>
<dbReference type="CDD" id="cd05254">
    <property type="entry name" value="dTDP_HR_like_SDR_e"/>
    <property type="match status" value="1"/>
</dbReference>
<dbReference type="GO" id="GO:0005829">
    <property type="term" value="C:cytosol"/>
    <property type="evidence" value="ECO:0007669"/>
    <property type="project" value="TreeGrafter"/>
</dbReference>
<organism evidence="2">
    <name type="scientific">marine sediment metagenome</name>
    <dbReference type="NCBI Taxonomy" id="412755"/>
    <lineage>
        <taxon>unclassified sequences</taxon>
        <taxon>metagenomes</taxon>
        <taxon>ecological metagenomes</taxon>
    </lineage>
</organism>
<dbReference type="GO" id="GO:0008831">
    <property type="term" value="F:dTDP-4-dehydrorhamnose reductase activity"/>
    <property type="evidence" value="ECO:0007669"/>
    <property type="project" value="TreeGrafter"/>
</dbReference>
<dbReference type="AlphaFoldDB" id="X0YPZ0"/>
<dbReference type="InterPro" id="IPR029903">
    <property type="entry name" value="RmlD-like-bd"/>
</dbReference>
<dbReference type="PANTHER" id="PTHR10491:SF4">
    <property type="entry name" value="METHIONINE ADENOSYLTRANSFERASE 2 SUBUNIT BETA"/>
    <property type="match status" value="1"/>
</dbReference>
<comment type="caution">
    <text evidence="2">The sequence shown here is derived from an EMBL/GenBank/DDBJ whole genome shotgun (WGS) entry which is preliminary data.</text>
</comment>
<dbReference type="EMBL" id="BARS01054636">
    <property type="protein sequence ID" value="GAG50488.1"/>
    <property type="molecule type" value="Genomic_DNA"/>
</dbReference>
<gene>
    <name evidence="2" type="ORF">S01H1_80844</name>
</gene>
<feature type="domain" description="RmlD-like substrate binding" evidence="1">
    <location>
        <begin position="1"/>
        <end position="177"/>
    </location>
</feature>
<accession>X0YPZ0</accession>
<dbReference type="InterPro" id="IPR005913">
    <property type="entry name" value="dTDP_dehydrorham_reduct"/>
</dbReference>
<dbReference type="SUPFAM" id="SSF51735">
    <property type="entry name" value="NAD(P)-binding Rossmann-fold domains"/>
    <property type="match status" value="1"/>
</dbReference>
<name>X0YPZ0_9ZZZZ</name>
<evidence type="ECO:0000259" key="1">
    <source>
        <dbReference type="Pfam" id="PF04321"/>
    </source>
</evidence>
<proteinExistence type="predicted"/>
<evidence type="ECO:0000313" key="2">
    <source>
        <dbReference type="EMBL" id="GAG50488.1"/>
    </source>
</evidence>
<dbReference type="GO" id="GO:0019305">
    <property type="term" value="P:dTDP-rhamnose biosynthetic process"/>
    <property type="evidence" value="ECO:0007669"/>
    <property type="project" value="TreeGrafter"/>
</dbReference>
<feature type="non-terminal residue" evidence="2">
    <location>
        <position position="177"/>
    </location>
</feature>
<dbReference type="Gene3D" id="3.40.50.720">
    <property type="entry name" value="NAD(P)-binding Rossmann-like Domain"/>
    <property type="match status" value="1"/>
</dbReference>
<protein>
    <recommendedName>
        <fullName evidence="1">RmlD-like substrate binding domain-containing protein</fullName>
    </recommendedName>
</protein>
<sequence>MRTLLIGSRGQLGSDLCRVWADELIALDQQELEVCDGDQVHSIIRSEAPRLVINTAAYHRVDECESNVARSFEVNALGAKNVADASREVGAAVMFISTDYVFDGEKGSPYVEEDVPRPLSVYGTSKLAGEHLVRQSNPRHFIVRSSGLFGVAGAMGKGGNFIETMIRKARQGEALRV</sequence>
<reference evidence="2" key="1">
    <citation type="journal article" date="2014" name="Front. Microbiol.">
        <title>High frequency of phylogenetically diverse reductive dehalogenase-homologous genes in deep subseafloor sedimentary metagenomes.</title>
        <authorList>
            <person name="Kawai M."/>
            <person name="Futagami T."/>
            <person name="Toyoda A."/>
            <person name="Takaki Y."/>
            <person name="Nishi S."/>
            <person name="Hori S."/>
            <person name="Arai W."/>
            <person name="Tsubouchi T."/>
            <person name="Morono Y."/>
            <person name="Uchiyama I."/>
            <person name="Ito T."/>
            <person name="Fujiyama A."/>
            <person name="Inagaki F."/>
            <person name="Takami H."/>
        </authorList>
    </citation>
    <scope>NUCLEOTIDE SEQUENCE</scope>
    <source>
        <strain evidence="2">Expedition CK06-06</strain>
    </source>
</reference>